<dbReference type="Pfam" id="PF04397">
    <property type="entry name" value="LytTR"/>
    <property type="match status" value="1"/>
</dbReference>
<keyword evidence="3" id="KW-0238">DNA-binding</keyword>
<feature type="domain" description="ABC transporter" evidence="1">
    <location>
        <begin position="4"/>
        <end position="218"/>
    </location>
</feature>
<proteinExistence type="predicted"/>
<dbReference type="SMART" id="SM00850">
    <property type="entry name" value="LytTR"/>
    <property type="match status" value="1"/>
</dbReference>
<name>A0ABZ2NIV2_9BACI</name>
<evidence type="ECO:0000259" key="1">
    <source>
        <dbReference type="PROSITE" id="PS50893"/>
    </source>
</evidence>
<dbReference type="CDD" id="cd00267">
    <property type="entry name" value="ABC_ATPase"/>
    <property type="match status" value="1"/>
</dbReference>
<dbReference type="EMBL" id="CP147407">
    <property type="protein sequence ID" value="WXB97140.1"/>
    <property type="molecule type" value="Genomic_DNA"/>
</dbReference>
<protein>
    <submittedName>
        <fullName evidence="3">LytTR family transcriptional regulator DNA-binding domain-containing protein</fullName>
    </submittedName>
</protein>
<accession>A0ABZ2NIV2</accession>
<dbReference type="InterPro" id="IPR003439">
    <property type="entry name" value="ABC_transporter-like_ATP-bd"/>
</dbReference>
<keyword evidence="4" id="KW-1185">Reference proteome</keyword>
<dbReference type="SUPFAM" id="SSF52540">
    <property type="entry name" value="P-loop containing nucleoside triphosphate hydrolases"/>
    <property type="match status" value="1"/>
</dbReference>
<dbReference type="InterPro" id="IPR012046">
    <property type="entry name" value="LytTR_ABC"/>
</dbReference>
<gene>
    <name evidence="3" type="ORF">WCV65_01075</name>
</gene>
<reference evidence="3 4" key="1">
    <citation type="submission" date="2024-02" db="EMBL/GenBank/DDBJ databases">
        <title>Seven novel Bacillus-like species.</title>
        <authorList>
            <person name="Liu G."/>
        </authorList>
    </citation>
    <scope>NUCLEOTIDE SEQUENCE [LARGE SCALE GENOMIC DNA]</scope>
    <source>
        <strain evidence="3 4">FJAT-52054</strain>
    </source>
</reference>
<dbReference type="InterPro" id="IPR007492">
    <property type="entry name" value="LytTR_DNA-bd_dom"/>
</dbReference>
<dbReference type="InterPro" id="IPR027417">
    <property type="entry name" value="P-loop_NTPase"/>
</dbReference>
<organism evidence="3 4">
    <name type="scientific">Metabacillus sediminis</name>
    <dbReference type="NCBI Taxonomy" id="3117746"/>
    <lineage>
        <taxon>Bacteria</taxon>
        <taxon>Bacillati</taxon>
        <taxon>Bacillota</taxon>
        <taxon>Bacilli</taxon>
        <taxon>Bacillales</taxon>
        <taxon>Bacillaceae</taxon>
        <taxon>Metabacillus</taxon>
    </lineage>
</organism>
<evidence type="ECO:0000313" key="3">
    <source>
        <dbReference type="EMBL" id="WXB97140.1"/>
    </source>
</evidence>
<dbReference type="InterPro" id="IPR046947">
    <property type="entry name" value="LytR-like"/>
</dbReference>
<dbReference type="PROSITE" id="PS50893">
    <property type="entry name" value="ABC_TRANSPORTER_2"/>
    <property type="match status" value="1"/>
</dbReference>
<dbReference type="RefSeq" id="WP_338779379.1">
    <property type="nucleotide sequence ID" value="NZ_CP147407.1"/>
</dbReference>
<evidence type="ECO:0000313" key="4">
    <source>
        <dbReference type="Proteomes" id="UP001377337"/>
    </source>
</evidence>
<dbReference type="Proteomes" id="UP001377337">
    <property type="component" value="Chromosome"/>
</dbReference>
<dbReference type="PANTHER" id="PTHR37299">
    <property type="entry name" value="TRANSCRIPTIONAL REGULATOR-RELATED"/>
    <property type="match status" value="1"/>
</dbReference>
<dbReference type="Gene3D" id="2.40.50.1020">
    <property type="entry name" value="LytTr DNA-binding domain"/>
    <property type="match status" value="1"/>
</dbReference>
<sequence>MTFVSLDQVMKEEAHRIILKNVDLVIGESSHIGIKMSNEESVMLFDLITGRIPPSSGHIYRETESIFSQMKDEGLYDSLTVQSYLKFFKELADYPDPLEESIAAFSLLDVWGTKIKKLTDDQKRRVSLFRMSLFSPDVLLIENPLDNLSGEGIELYLKAVEHVRSGITATVITSNSIEDLLLLTSEIYRYNQAAGLEKTDLFAEETDDILMQKKESEAFKPNRVFKVTCKLADKTIFFSPDEIDYIESVNSVSHLRINEEYFPTDLTMNDLEEKLHTFGFFRCHRSYLVNLQRVSELISYSKNSYTLILKGHPNVKVPLSRTRLEEMKQLLDF</sequence>
<dbReference type="PIRSF" id="PIRSF036612">
    <property type="entry name" value="ABC_ATP_LytTR"/>
    <property type="match status" value="1"/>
</dbReference>
<dbReference type="PROSITE" id="PS50930">
    <property type="entry name" value="HTH_LYTTR"/>
    <property type="match status" value="1"/>
</dbReference>
<feature type="domain" description="HTH LytTR-type" evidence="2">
    <location>
        <begin position="227"/>
        <end position="333"/>
    </location>
</feature>
<dbReference type="PANTHER" id="PTHR37299:SF1">
    <property type="entry name" value="STAGE 0 SPORULATION PROTEIN A HOMOLOG"/>
    <property type="match status" value="1"/>
</dbReference>
<dbReference type="Gene3D" id="3.40.50.300">
    <property type="entry name" value="P-loop containing nucleotide triphosphate hydrolases"/>
    <property type="match status" value="1"/>
</dbReference>
<evidence type="ECO:0000259" key="2">
    <source>
        <dbReference type="PROSITE" id="PS50930"/>
    </source>
</evidence>
<dbReference type="GO" id="GO:0003677">
    <property type="term" value="F:DNA binding"/>
    <property type="evidence" value="ECO:0007669"/>
    <property type="project" value="UniProtKB-KW"/>
</dbReference>